<name>A0AAW0NWX1_9GOBI</name>
<comment type="similarity">
    <text evidence="1">Belongs to the CRISP family.</text>
</comment>
<organism evidence="4 5">
    <name type="scientific">Mugilogobius chulae</name>
    <name type="common">yellowstripe goby</name>
    <dbReference type="NCBI Taxonomy" id="88201"/>
    <lineage>
        <taxon>Eukaryota</taxon>
        <taxon>Metazoa</taxon>
        <taxon>Chordata</taxon>
        <taxon>Craniata</taxon>
        <taxon>Vertebrata</taxon>
        <taxon>Euteleostomi</taxon>
        <taxon>Actinopterygii</taxon>
        <taxon>Neopterygii</taxon>
        <taxon>Teleostei</taxon>
        <taxon>Neoteleostei</taxon>
        <taxon>Acanthomorphata</taxon>
        <taxon>Gobiaria</taxon>
        <taxon>Gobiiformes</taxon>
        <taxon>Gobioidei</taxon>
        <taxon>Gobiidae</taxon>
        <taxon>Gobionellinae</taxon>
        <taxon>Mugilogobius</taxon>
    </lineage>
</organism>
<evidence type="ECO:0000256" key="1">
    <source>
        <dbReference type="ARBA" id="ARBA00009923"/>
    </source>
</evidence>
<comment type="caution">
    <text evidence="4">The sequence shown here is derived from an EMBL/GenBank/DDBJ whole genome shotgun (WGS) entry which is preliminary data.</text>
</comment>
<evidence type="ECO:0000313" key="4">
    <source>
        <dbReference type="EMBL" id="KAK7907683.1"/>
    </source>
</evidence>
<evidence type="ECO:0000313" key="5">
    <source>
        <dbReference type="Proteomes" id="UP001460270"/>
    </source>
</evidence>
<dbReference type="InterPro" id="IPR001283">
    <property type="entry name" value="CRISP-related"/>
</dbReference>
<dbReference type="PANTHER" id="PTHR10334">
    <property type="entry name" value="CYSTEINE-RICH SECRETORY PROTEIN-RELATED"/>
    <property type="match status" value="1"/>
</dbReference>
<dbReference type="PRINTS" id="PR00837">
    <property type="entry name" value="V5TPXLIKE"/>
</dbReference>
<dbReference type="InterPro" id="IPR035940">
    <property type="entry name" value="CAP_sf"/>
</dbReference>
<dbReference type="Pfam" id="PF00188">
    <property type="entry name" value="CAP"/>
    <property type="match status" value="1"/>
</dbReference>
<evidence type="ECO:0000259" key="3">
    <source>
        <dbReference type="SMART" id="SM00198"/>
    </source>
</evidence>
<reference evidence="5" key="1">
    <citation type="submission" date="2024-04" db="EMBL/GenBank/DDBJ databases">
        <title>Salinicola lusitanus LLJ914,a marine bacterium isolated from the Okinawa Trough.</title>
        <authorList>
            <person name="Li J."/>
        </authorList>
    </citation>
    <scope>NUCLEOTIDE SEQUENCE [LARGE SCALE GENOMIC DNA]</scope>
</reference>
<dbReference type="AlphaFoldDB" id="A0AAW0NWX1"/>
<dbReference type="SUPFAM" id="SSF55797">
    <property type="entry name" value="PR-1-like"/>
    <property type="match status" value="1"/>
</dbReference>
<dbReference type="SMART" id="SM00198">
    <property type="entry name" value="SCP"/>
    <property type="match status" value="1"/>
</dbReference>
<sequence length="231" mass="25044">MWSCLLALGLVAALQVPCLAVTSSESREIVDKHNELRRKVRPTASDMQKMSWNSGTASSAQRVANACTQKHSSTSCGENLYMSTNKKSWSAAIQKWYDEVSNWRYGVGSYNGKVVGHFTQVVWAKSNTIGCGMAYCPNQKYKYYYVCQYCPAGNYGYARPYTPGKACASCSGACDDGLCLSGGKTPSKPNPVKPSGGKTCPKDRVFGCSLLVKLGCGWVTHSLCPTSCCNK</sequence>
<protein>
    <recommendedName>
        <fullName evidence="3">SCP domain-containing protein</fullName>
    </recommendedName>
</protein>
<feature type="chain" id="PRO_5043396186" description="SCP domain-containing protein" evidence="2">
    <location>
        <begin position="21"/>
        <end position="231"/>
    </location>
</feature>
<keyword evidence="5" id="KW-1185">Reference proteome</keyword>
<dbReference type="GO" id="GO:0005576">
    <property type="term" value="C:extracellular region"/>
    <property type="evidence" value="ECO:0007669"/>
    <property type="project" value="InterPro"/>
</dbReference>
<dbReference type="PROSITE" id="PS01010">
    <property type="entry name" value="CRISP_2"/>
    <property type="match status" value="1"/>
</dbReference>
<dbReference type="Gene3D" id="3.40.33.10">
    <property type="entry name" value="CAP"/>
    <property type="match status" value="1"/>
</dbReference>
<dbReference type="EMBL" id="JBBPFD010000011">
    <property type="protein sequence ID" value="KAK7907683.1"/>
    <property type="molecule type" value="Genomic_DNA"/>
</dbReference>
<dbReference type="InterPro" id="IPR018244">
    <property type="entry name" value="Allrgn_V5/Tpx1_CS"/>
</dbReference>
<keyword evidence="2" id="KW-0732">Signal</keyword>
<feature type="signal peptide" evidence="2">
    <location>
        <begin position="1"/>
        <end position="20"/>
    </location>
</feature>
<evidence type="ECO:0000256" key="2">
    <source>
        <dbReference type="SAM" id="SignalP"/>
    </source>
</evidence>
<dbReference type="PROSITE" id="PS01009">
    <property type="entry name" value="CRISP_1"/>
    <property type="match status" value="1"/>
</dbReference>
<proteinExistence type="inferred from homology"/>
<dbReference type="InterPro" id="IPR014044">
    <property type="entry name" value="CAP_dom"/>
</dbReference>
<dbReference type="Proteomes" id="UP001460270">
    <property type="component" value="Unassembled WGS sequence"/>
</dbReference>
<accession>A0AAW0NWX1</accession>
<feature type="domain" description="SCP" evidence="3">
    <location>
        <begin position="24"/>
        <end position="157"/>
    </location>
</feature>
<gene>
    <name evidence="4" type="ORF">WMY93_016295</name>
</gene>
<dbReference type="FunFam" id="3.40.33.10:FF:000005">
    <property type="entry name" value="Cysteine-rich secretory protein 2"/>
    <property type="match status" value="1"/>
</dbReference>